<dbReference type="Proteomes" id="UP000308600">
    <property type="component" value="Unassembled WGS sequence"/>
</dbReference>
<reference evidence="1 2" key="1">
    <citation type="journal article" date="2019" name="Nat. Ecol. Evol.">
        <title>Megaphylogeny resolves global patterns of mushroom evolution.</title>
        <authorList>
            <person name="Varga T."/>
            <person name="Krizsan K."/>
            <person name="Foldi C."/>
            <person name="Dima B."/>
            <person name="Sanchez-Garcia M."/>
            <person name="Sanchez-Ramirez S."/>
            <person name="Szollosi G.J."/>
            <person name="Szarkandi J.G."/>
            <person name="Papp V."/>
            <person name="Albert L."/>
            <person name="Andreopoulos W."/>
            <person name="Angelini C."/>
            <person name="Antonin V."/>
            <person name="Barry K.W."/>
            <person name="Bougher N.L."/>
            <person name="Buchanan P."/>
            <person name="Buyck B."/>
            <person name="Bense V."/>
            <person name="Catcheside P."/>
            <person name="Chovatia M."/>
            <person name="Cooper J."/>
            <person name="Damon W."/>
            <person name="Desjardin D."/>
            <person name="Finy P."/>
            <person name="Geml J."/>
            <person name="Haridas S."/>
            <person name="Hughes K."/>
            <person name="Justo A."/>
            <person name="Karasinski D."/>
            <person name="Kautmanova I."/>
            <person name="Kiss B."/>
            <person name="Kocsube S."/>
            <person name="Kotiranta H."/>
            <person name="LaButti K.M."/>
            <person name="Lechner B.E."/>
            <person name="Liimatainen K."/>
            <person name="Lipzen A."/>
            <person name="Lukacs Z."/>
            <person name="Mihaltcheva S."/>
            <person name="Morgado L.N."/>
            <person name="Niskanen T."/>
            <person name="Noordeloos M.E."/>
            <person name="Ohm R.A."/>
            <person name="Ortiz-Santana B."/>
            <person name="Ovrebo C."/>
            <person name="Racz N."/>
            <person name="Riley R."/>
            <person name="Savchenko A."/>
            <person name="Shiryaev A."/>
            <person name="Soop K."/>
            <person name="Spirin V."/>
            <person name="Szebenyi C."/>
            <person name="Tomsovsky M."/>
            <person name="Tulloss R.E."/>
            <person name="Uehling J."/>
            <person name="Grigoriev I.V."/>
            <person name="Vagvolgyi C."/>
            <person name="Papp T."/>
            <person name="Martin F.M."/>
            <person name="Miettinen O."/>
            <person name="Hibbett D.S."/>
            <person name="Nagy L.G."/>
        </authorList>
    </citation>
    <scope>NUCLEOTIDE SEQUENCE [LARGE SCALE GENOMIC DNA]</scope>
    <source>
        <strain evidence="1 2">NL-1719</strain>
    </source>
</reference>
<name>A0ACD3BDP4_9AGAR</name>
<protein>
    <submittedName>
        <fullName evidence="1">Uncharacterized protein</fullName>
    </submittedName>
</protein>
<evidence type="ECO:0000313" key="1">
    <source>
        <dbReference type="EMBL" id="TFK75707.1"/>
    </source>
</evidence>
<sequence>MSVPMKTRKKKKKRGRRFPEFRISKILLASLSSPAKIDAAAYPLIRIQFVLSVLGIVEKSSRGRRLTFSHSIRDVDDY</sequence>
<keyword evidence="2" id="KW-1185">Reference proteome</keyword>
<organism evidence="1 2">
    <name type="scientific">Pluteus cervinus</name>
    <dbReference type="NCBI Taxonomy" id="181527"/>
    <lineage>
        <taxon>Eukaryota</taxon>
        <taxon>Fungi</taxon>
        <taxon>Dikarya</taxon>
        <taxon>Basidiomycota</taxon>
        <taxon>Agaricomycotina</taxon>
        <taxon>Agaricomycetes</taxon>
        <taxon>Agaricomycetidae</taxon>
        <taxon>Agaricales</taxon>
        <taxon>Pluteineae</taxon>
        <taxon>Pluteaceae</taxon>
        <taxon>Pluteus</taxon>
    </lineage>
</organism>
<proteinExistence type="predicted"/>
<evidence type="ECO:0000313" key="2">
    <source>
        <dbReference type="Proteomes" id="UP000308600"/>
    </source>
</evidence>
<accession>A0ACD3BDP4</accession>
<gene>
    <name evidence="1" type="ORF">BDN72DRAFT_832055</name>
</gene>
<dbReference type="EMBL" id="ML208262">
    <property type="protein sequence ID" value="TFK75707.1"/>
    <property type="molecule type" value="Genomic_DNA"/>
</dbReference>